<proteinExistence type="predicted"/>
<dbReference type="GeneID" id="54404703"/>
<feature type="region of interest" description="Disordered" evidence="1">
    <location>
        <begin position="1"/>
        <end position="96"/>
    </location>
</feature>
<feature type="region of interest" description="Disordered" evidence="1">
    <location>
        <begin position="118"/>
        <end position="155"/>
    </location>
</feature>
<protein>
    <recommendedName>
        <fullName evidence="4">Erythromycin esterase</fullName>
    </recommendedName>
</protein>
<evidence type="ECO:0000313" key="2">
    <source>
        <dbReference type="EMBL" id="KAF2125831.1"/>
    </source>
</evidence>
<feature type="compositionally biased region" description="Polar residues" evidence="1">
    <location>
        <begin position="21"/>
        <end position="30"/>
    </location>
</feature>
<feature type="compositionally biased region" description="Polar residues" evidence="1">
    <location>
        <begin position="134"/>
        <end position="147"/>
    </location>
</feature>
<sequence length="634" mass="67963">MARRSARLQKPADVAAKADDSFTTAQESVSLTELPSLPEFPELPEPAPTKTPRKVVAQSQTAATPTASKSKSLLPAASRTPKNRTPIKPAGEEMHPALHHATTAKIRDEARWLGFQSLGSHTAPPKAAAGMSHGTPSKTPVPASTNKILGPDSSPDFHFRFKAPLSTDLKGVKQADAGLSPSTRNLLQSTPRKKAAPSGKMARFSDVHMAQFKKMDSIANHASAFRADPSRFKPVGGPSLKKTPSKPDLAKPESSRLKRTQSKMDLAESAASKTASTPLKRPQSTVRPGPSTHDREDRPGPSTKRVKRTEADDAASTRPVSRDSEAEAASVAPTPTPARKITSQTALPRLADRLMTPTKSSMARSQSVKVARSTSMIPSVQQAPSTSNMFSPTNVARAMRDSARDSMRKFSNDPQKVAEGTHMSPPPAFTFERAFPTVPATAPAKKHVNFSSSTVERAIHDELGKSPSPMKFKAGGEVPAGAVIYPNVQPSVQYPDLPRVDESPVASPSRRLTFGDETATHPRQFSFESGKRAVFGPASTGTIRMVRPSDASAPLDGTKRKLESVQEVSDKENDGPDEDDMRSRKKMKPTPAPPKTPASTSKLPRRTPGRTPSRGSAISKSRLAFLATPKRSKA</sequence>
<gene>
    <name evidence="2" type="ORF">P153DRAFT_299343</name>
</gene>
<evidence type="ECO:0000256" key="1">
    <source>
        <dbReference type="SAM" id="MobiDB-lite"/>
    </source>
</evidence>
<dbReference type="EMBL" id="ML977515">
    <property type="protein sequence ID" value="KAF2125831.1"/>
    <property type="molecule type" value="Genomic_DNA"/>
</dbReference>
<feature type="region of interest" description="Disordered" evidence="1">
    <location>
        <begin position="168"/>
        <end position="202"/>
    </location>
</feature>
<feature type="compositionally biased region" description="Polar residues" evidence="1">
    <location>
        <begin position="271"/>
        <end position="286"/>
    </location>
</feature>
<reference evidence="2" key="1">
    <citation type="journal article" date="2020" name="Stud. Mycol.">
        <title>101 Dothideomycetes genomes: a test case for predicting lifestyles and emergence of pathogens.</title>
        <authorList>
            <person name="Haridas S."/>
            <person name="Albert R."/>
            <person name="Binder M."/>
            <person name="Bloem J."/>
            <person name="Labutti K."/>
            <person name="Salamov A."/>
            <person name="Andreopoulos B."/>
            <person name="Baker S."/>
            <person name="Barry K."/>
            <person name="Bills G."/>
            <person name="Bluhm B."/>
            <person name="Cannon C."/>
            <person name="Castanera R."/>
            <person name="Culley D."/>
            <person name="Daum C."/>
            <person name="Ezra D."/>
            <person name="Gonzalez J."/>
            <person name="Henrissat B."/>
            <person name="Kuo A."/>
            <person name="Liang C."/>
            <person name="Lipzen A."/>
            <person name="Lutzoni F."/>
            <person name="Magnuson J."/>
            <person name="Mondo S."/>
            <person name="Nolan M."/>
            <person name="Ohm R."/>
            <person name="Pangilinan J."/>
            <person name="Park H.-J."/>
            <person name="Ramirez L."/>
            <person name="Alfaro M."/>
            <person name="Sun H."/>
            <person name="Tritt A."/>
            <person name="Yoshinaga Y."/>
            <person name="Zwiers L.-H."/>
            <person name="Turgeon B."/>
            <person name="Goodwin S."/>
            <person name="Spatafora J."/>
            <person name="Crous P."/>
            <person name="Grigoriev I."/>
        </authorList>
    </citation>
    <scope>NUCLEOTIDE SEQUENCE</scope>
    <source>
        <strain evidence="2">CBS 119687</strain>
    </source>
</reference>
<name>A0A6A6A5F1_9PLEO</name>
<feature type="region of interest" description="Disordered" evidence="1">
    <location>
        <begin position="491"/>
        <end position="634"/>
    </location>
</feature>
<feature type="compositionally biased region" description="Low complexity" evidence="1">
    <location>
        <begin position="31"/>
        <end position="40"/>
    </location>
</feature>
<evidence type="ECO:0000313" key="3">
    <source>
        <dbReference type="Proteomes" id="UP000799771"/>
    </source>
</evidence>
<dbReference type="Proteomes" id="UP000799771">
    <property type="component" value="Unassembled WGS sequence"/>
</dbReference>
<feature type="compositionally biased region" description="Basic and acidic residues" evidence="1">
    <location>
        <begin position="557"/>
        <end position="574"/>
    </location>
</feature>
<accession>A0A6A6A5F1</accession>
<feature type="compositionally biased region" description="Polar residues" evidence="1">
    <location>
        <begin position="357"/>
        <end position="394"/>
    </location>
</feature>
<keyword evidence="3" id="KW-1185">Reference proteome</keyword>
<feature type="compositionally biased region" description="Basic and acidic residues" evidence="1">
    <location>
        <begin position="398"/>
        <end position="411"/>
    </location>
</feature>
<dbReference type="AlphaFoldDB" id="A0A6A6A5F1"/>
<dbReference type="OrthoDB" id="5204833at2759"/>
<organism evidence="2 3">
    <name type="scientific">Dothidotthia symphoricarpi CBS 119687</name>
    <dbReference type="NCBI Taxonomy" id="1392245"/>
    <lineage>
        <taxon>Eukaryota</taxon>
        <taxon>Fungi</taxon>
        <taxon>Dikarya</taxon>
        <taxon>Ascomycota</taxon>
        <taxon>Pezizomycotina</taxon>
        <taxon>Dothideomycetes</taxon>
        <taxon>Pleosporomycetidae</taxon>
        <taxon>Pleosporales</taxon>
        <taxon>Dothidotthiaceae</taxon>
        <taxon>Dothidotthia</taxon>
    </lineage>
</organism>
<feature type="compositionally biased region" description="Polar residues" evidence="1">
    <location>
        <begin position="180"/>
        <end position="190"/>
    </location>
</feature>
<feature type="compositionally biased region" description="Low complexity" evidence="1">
    <location>
        <begin position="57"/>
        <end position="78"/>
    </location>
</feature>
<feature type="region of interest" description="Disordered" evidence="1">
    <location>
        <begin position="224"/>
        <end position="431"/>
    </location>
</feature>
<evidence type="ECO:0008006" key="4">
    <source>
        <dbReference type="Google" id="ProtNLM"/>
    </source>
</evidence>
<dbReference type="RefSeq" id="XP_033520223.1">
    <property type="nucleotide sequence ID" value="XM_033664271.1"/>
</dbReference>